<dbReference type="Proteomes" id="UP001457282">
    <property type="component" value="Unassembled WGS sequence"/>
</dbReference>
<organism evidence="1 2">
    <name type="scientific">Rubus argutus</name>
    <name type="common">Southern blackberry</name>
    <dbReference type="NCBI Taxonomy" id="59490"/>
    <lineage>
        <taxon>Eukaryota</taxon>
        <taxon>Viridiplantae</taxon>
        <taxon>Streptophyta</taxon>
        <taxon>Embryophyta</taxon>
        <taxon>Tracheophyta</taxon>
        <taxon>Spermatophyta</taxon>
        <taxon>Magnoliopsida</taxon>
        <taxon>eudicotyledons</taxon>
        <taxon>Gunneridae</taxon>
        <taxon>Pentapetalae</taxon>
        <taxon>rosids</taxon>
        <taxon>fabids</taxon>
        <taxon>Rosales</taxon>
        <taxon>Rosaceae</taxon>
        <taxon>Rosoideae</taxon>
        <taxon>Rosoideae incertae sedis</taxon>
        <taxon>Rubus</taxon>
    </lineage>
</organism>
<accession>A0AAW1YAA3</accession>
<reference evidence="1 2" key="1">
    <citation type="journal article" date="2023" name="G3 (Bethesda)">
        <title>A chromosome-length genome assembly and annotation of blackberry (Rubus argutus, cv. 'Hillquist').</title>
        <authorList>
            <person name="Bruna T."/>
            <person name="Aryal R."/>
            <person name="Dudchenko O."/>
            <person name="Sargent D.J."/>
            <person name="Mead D."/>
            <person name="Buti M."/>
            <person name="Cavallini A."/>
            <person name="Hytonen T."/>
            <person name="Andres J."/>
            <person name="Pham M."/>
            <person name="Weisz D."/>
            <person name="Mascagni F."/>
            <person name="Usai G."/>
            <person name="Natali L."/>
            <person name="Bassil N."/>
            <person name="Fernandez G.E."/>
            <person name="Lomsadze A."/>
            <person name="Armour M."/>
            <person name="Olukolu B."/>
            <person name="Poorten T."/>
            <person name="Britton C."/>
            <person name="Davik J."/>
            <person name="Ashrafi H."/>
            <person name="Aiden E.L."/>
            <person name="Borodovsky M."/>
            <person name="Worthington M."/>
        </authorList>
    </citation>
    <scope>NUCLEOTIDE SEQUENCE [LARGE SCALE GENOMIC DNA]</scope>
    <source>
        <strain evidence="1">PI 553951</strain>
    </source>
</reference>
<protein>
    <submittedName>
        <fullName evidence="1">Uncharacterized protein</fullName>
    </submittedName>
</protein>
<dbReference type="EMBL" id="JBEDUW010000002">
    <property type="protein sequence ID" value="KAK9946081.1"/>
    <property type="molecule type" value="Genomic_DNA"/>
</dbReference>
<dbReference type="AlphaFoldDB" id="A0AAW1YAA3"/>
<gene>
    <name evidence="1" type="ORF">M0R45_011562</name>
</gene>
<keyword evidence="2" id="KW-1185">Reference proteome</keyword>
<sequence length="144" mass="15890">MESEFHKQNEGESLPGTELKESWRVAKVPENDKFQYTYFAKVPFIRPGSVVGDLWWLAGGHVFGGQVHNYQEAYEKHDGTFRKFKGKLASQNSSALENKLAEFEDGGLALRLICSHLLADPTSATMFLNVGFLAASAFSATTAA</sequence>
<evidence type="ECO:0000313" key="2">
    <source>
        <dbReference type="Proteomes" id="UP001457282"/>
    </source>
</evidence>
<evidence type="ECO:0000313" key="1">
    <source>
        <dbReference type="EMBL" id="KAK9946081.1"/>
    </source>
</evidence>
<name>A0AAW1YAA3_RUBAR</name>
<comment type="caution">
    <text evidence="1">The sequence shown here is derived from an EMBL/GenBank/DDBJ whole genome shotgun (WGS) entry which is preliminary data.</text>
</comment>
<proteinExistence type="predicted"/>